<keyword evidence="4" id="KW-1185">Reference proteome</keyword>
<evidence type="ECO:0000259" key="2">
    <source>
        <dbReference type="Pfam" id="PF07995"/>
    </source>
</evidence>
<feature type="domain" description="Glucose/Sorbosone dehydrogenase" evidence="2">
    <location>
        <begin position="369"/>
        <end position="660"/>
    </location>
</feature>
<dbReference type="Proteomes" id="UP001416858">
    <property type="component" value="Unassembled WGS sequence"/>
</dbReference>
<dbReference type="Pfam" id="PF06439">
    <property type="entry name" value="3keto-disac_hyd"/>
    <property type="match status" value="1"/>
</dbReference>
<proteinExistence type="predicted"/>
<reference evidence="3 4" key="1">
    <citation type="submission" date="2024-02" db="EMBL/GenBank/DDBJ databases">
        <title>Rhodopirellula caenicola NBRC 110016.</title>
        <authorList>
            <person name="Ichikawa N."/>
            <person name="Katano-Makiyama Y."/>
            <person name="Hidaka K."/>
        </authorList>
    </citation>
    <scope>NUCLEOTIDE SEQUENCE [LARGE SCALE GENOMIC DNA]</scope>
    <source>
        <strain evidence="3 4">NBRC 110016</strain>
    </source>
</reference>
<evidence type="ECO:0000259" key="1">
    <source>
        <dbReference type="Pfam" id="PF06439"/>
    </source>
</evidence>
<dbReference type="SUPFAM" id="SSF50952">
    <property type="entry name" value="Soluble quinoprotein glucose dehydrogenase"/>
    <property type="match status" value="1"/>
</dbReference>
<evidence type="ECO:0008006" key="5">
    <source>
        <dbReference type="Google" id="ProtNLM"/>
    </source>
</evidence>
<dbReference type="EMBL" id="BAABRO010000020">
    <property type="protein sequence ID" value="GAA5510222.1"/>
    <property type="molecule type" value="Genomic_DNA"/>
</dbReference>
<sequence length="669" mass="75001">MENDFWTSRTLQTLPDPLTIPFTPRIKMKMRLSLTIASLCLASLSFGSRPVDAADPGLSDKANQLTESEKRSGWELLFDGSSTDGWRNYKRDDVSDGWKVEDGALIRHSKGAGDLITKEKFDTFELSLQYRISKEGNSGLMFHVVEGEGRPYYTGPEIQIQDNKDGHDPQKAGWLYQLYKPGNAPGEDTPIDATRPAGQWNELYLRIANDQCSVCMNGVRYYNFKIGDKTWNDRVAASKFAQWEGFGEAGEGHLCLQDHGDVVAYRNIKIRRLKDGQPVKQPIDGKLGMKSVLAFPNLQWDQWDAVDDAGQVRPLRLIELTYAKGMPERLYTISQRGMIWTFENKPDVTESQLVLDLREKVYDWQKRGANEQGLLGLAMHPEFKSNRKFYVYYSLADAKKSIISCFTMSKDNPHQADPESEVVLMEIDQPFQNHNGGSIEFGPDGYLYIGLGDGGLRNDPYEAGQDLSKILGKILRIDVDNAGDGKAYAIPADNPFVNTSGALPEIYAYGLRNPWRIAFDPASGRLWAGDVGQELWEEVDVITKGGNYGWSSREGTHPFGNQPVPESVSEPIEPVWEYDHEIGKSITGGRVYRSDRNADLNGKYIYADYVTGSVWALSYDPETGKATRNDQVIPDSIPVLAFGQDAAGEVYYLTNSVRGECIYRFDAAK</sequence>
<name>A0ABP9VYL6_9BACT</name>
<comment type="caution">
    <text evidence="3">The sequence shown here is derived from an EMBL/GenBank/DDBJ whole genome shotgun (WGS) entry which is preliminary data.</text>
</comment>
<evidence type="ECO:0000313" key="3">
    <source>
        <dbReference type="EMBL" id="GAA5510222.1"/>
    </source>
</evidence>
<feature type="domain" description="3-keto-alpha-glucoside-1,2-lyase/3-keto-2-hydroxy-glucal hydratase" evidence="1">
    <location>
        <begin position="73"/>
        <end position="271"/>
    </location>
</feature>
<organism evidence="3 4">
    <name type="scientific">Novipirellula caenicola</name>
    <dbReference type="NCBI Taxonomy" id="1536901"/>
    <lineage>
        <taxon>Bacteria</taxon>
        <taxon>Pseudomonadati</taxon>
        <taxon>Planctomycetota</taxon>
        <taxon>Planctomycetia</taxon>
        <taxon>Pirellulales</taxon>
        <taxon>Pirellulaceae</taxon>
        <taxon>Novipirellula</taxon>
    </lineage>
</organism>
<dbReference type="PANTHER" id="PTHR19328:SF75">
    <property type="entry name" value="ALDOSE SUGAR DEHYDROGENASE YLII"/>
    <property type="match status" value="1"/>
</dbReference>
<gene>
    <name evidence="3" type="ORF">Rcae01_05728</name>
</gene>
<accession>A0ABP9VYL6</accession>
<dbReference type="PANTHER" id="PTHR19328">
    <property type="entry name" value="HEDGEHOG-INTERACTING PROTEIN"/>
    <property type="match status" value="1"/>
</dbReference>
<evidence type="ECO:0000313" key="4">
    <source>
        <dbReference type="Proteomes" id="UP001416858"/>
    </source>
</evidence>
<dbReference type="Pfam" id="PF07995">
    <property type="entry name" value="GSDH"/>
    <property type="match status" value="1"/>
</dbReference>
<dbReference type="Gene3D" id="2.120.10.30">
    <property type="entry name" value="TolB, C-terminal domain"/>
    <property type="match status" value="1"/>
</dbReference>
<dbReference type="InterPro" id="IPR011042">
    <property type="entry name" value="6-blade_b-propeller_TolB-like"/>
</dbReference>
<protein>
    <recommendedName>
        <fullName evidence="5">Soluble aldose sugar dehydrogenase YliI</fullName>
    </recommendedName>
</protein>
<dbReference type="InterPro" id="IPR011041">
    <property type="entry name" value="Quinoprot_gluc/sorb_DH_b-prop"/>
</dbReference>
<dbReference type="Gene3D" id="2.60.120.560">
    <property type="entry name" value="Exo-inulinase, domain 1"/>
    <property type="match status" value="1"/>
</dbReference>
<dbReference type="InterPro" id="IPR012938">
    <property type="entry name" value="Glc/Sorbosone_DH"/>
</dbReference>
<dbReference type="InterPro" id="IPR010496">
    <property type="entry name" value="AL/BT2_dom"/>
</dbReference>